<sequence length="277" mass="32755">MEKNQKTVEEYVKEVKRLRGYLLIVCVLGLILFIPLMTLYLLNYHIGLLGLFGLFMLVLFSTIRVRKKVLQIRTILTMECDPKKYVAINLQLLNKPFYNKTGINNYQKYFQALSDYYAGDLVEMKKNLEDIDFEAGTLDITLQYYNLLGNYYKESNDLEGLKATIDVIRSLKSRRKFPRQIQQFYDSVDTIFYRHYLVLTNDKNALTKLFDFLATEKEMLKKVGLHFEIGKLYLKTATFDQAATHFNYVLEHGGETYYTVYAQKMIHQMNEEEWTNY</sequence>
<gene>
    <name evidence="2" type="ORF">BCR24_01345</name>
</gene>
<dbReference type="OrthoDB" id="2193276at2"/>
<dbReference type="STRING" id="1131292.BCR24_01345"/>
<keyword evidence="1" id="KW-1133">Transmembrane helix</keyword>
<proteinExistence type="predicted"/>
<feature type="transmembrane region" description="Helical" evidence="1">
    <location>
        <begin position="46"/>
        <end position="63"/>
    </location>
</feature>
<evidence type="ECO:0000313" key="2">
    <source>
        <dbReference type="EMBL" id="OEG24030.1"/>
    </source>
</evidence>
<dbReference type="AlphaFoldDB" id="A0A1E5HHB8"/>
<name>A0A1E5HHB8_9ENTE</name>
<dbReference type="RefSeq" id="WP_069638755.1">
    <property type="nucleotide sequence ID" value="NZ_JAFBEZ010000013.1"/>
</dbReference>
<comment type="caution">
    <text evidence="2">The sequence shown here is derived from an EMBL/GenBank/DDBJ whole genome shotgun (WGS) entry which is preliminary data.</text>
</comment>
<dbReference type="Proteomes" id="UP000094469">
    <property type="component" value="Unassembled WGS sequence"/>
</dbReference>
<protein>
    <submittedName>
        <fullName evidence="2">Uncharacterized protein</fullName>
    </submittedName>
</protein>
<accession>A0A1E5HHB8</accession>
<organism evidence="2 3">
    <name type="scientific">Enterococcus ureilyticus</name>
    <dbReference type="NCBI Taxonomy" id="1131292"/>
    <lineage>
        <taxon>Bacteria</taxon>
        <taxon>Bacillati</taxon>
        <taxon>Bacillota</taxon>
        <taxon>Bacilli</taxon>
        <taxon>Lactobacillales</taxon>
        <taxon>Enterococcaceae</taxon>
        <taxon>Enterococcus</taxon>
    </lineage>
</organism>
<keyword evidence="3" id="KW-1185">Reference proteome</keyword>
<keyword evidence="1" id="KW-0472">Membrane</keyword>
<keyword evidence="1" id="KW-0812">Transmembrane</keyword>
<dbReference type="EMBL" id="MIKC01000001">
    <property type="protein sequence ID" value="OEG24030.1"/>
    <property type="molecule type" value="Genomic_DNA"/>
</dbReference>
<evidence type="ECO:0000313" key="3">
    <source>
        <dbReference type="Proteomes" id="UP000094469"/>
    </source>
</evidence>
<evidence type="ECO:0000256" key="1">
    <source>
        <dbReference type="SAM" id="Phobius"/>
    </source>
</evidence>
<reference evidence="3" key="1">
    <citation type="submission" date="2016-09" db="EMBL/GenBank/DDBJ databases">
        <authorList>
            <person name="Gulvik C.A."/>
        </authorList>
    </citation>
    <scope>NUCLEOTIDE SEQUENCE [LARGE SCALE GENOMIC DNA]</scope>
    <source>
        <strain evidence="3">LMG 26676</strain>
    </source>
</reference>
<feature type="transmembrane region" description="Helical" evidence="1">
    <location>
        <begin position="21"/>
        <end position="40"/>
    </location>
</feature>